<evidence type="ECO:0000256" key="4">
    <source>
        <dbReference type="ARBA" id="ARBA00017143"/>
    </source>
</evidence>
<dbReference type="InterPro" id="IPR003593">
    <property type="entry name" value="AAA+_ATPase"/>
</dbReference>
<comment type="caution">
    <text evidence="10">The sequence shown here is derived from an EMBL/GenBank/DDBJ whole genome shotgun (WGS) entry which is preliminary data.</text>
</comment>
<dbReference type="InterPro" id="IPR025662">
    <property type="entry name" value="Sigma_54_int_dom_ATP-bd_1"/>
</dbReference>
<evidence type="ECO:0000256" key="2">
    <source>
        <dbReference type="ARBA" id="ARBA00004642"/>
    </source>
</evidence>
<dbReference type="GO" id="GO:0016887">
    <property type="term" value="F:ATP hydrolysis activity"/>
    <property type="evidence" value="ECO:0007669"/>
    <property type="project" value="InterPro"/>
</dbReference>
<dbReference type="GO" id="GO:0005730">
    <property type="term" value="C:nucleolus"/>
    <property type="evidence" value="ECO:0007669"/>
    <property type="project" value="UniProtKB-SubCell"/>
</dbReference>
<dbReference type="SMART" id="SM00382">
    <property type="entry name" value="AAA"/>
    <property type="match status" value="2"/>
</dbReference>
<dbReference type="Pfam" id="PF17865">
    <property type="entry name" value="AAA_lid_5"/>
    <property type="match status" value="1"/>
</dbReference>
<dbReference type="EMBL" id="JALNTZ010003685">
    <property type="protein sequence ID" value="KAJ3616242.1"/>
    <property type="molecule type" value="Genomic_DNA"/>
</dbReference>
<evidence type="ECO:0000256" key="8">
    <source>
        <dbReference type="ARBA" id="ARBA00023242"/>
    </source>
</evidence>
<organism evidence="10 11">
    <name type="scientific">Zophobas morio</name>
    <dbReference type="NCBI Taxonomy" id="2755281"/>
    <lineage>
        <taxon>Eukaryota</taxon>
        <taxon>Metazoa</taxon>
        <taxon>Ecdysozoa</taxon>
        <taxon>Arthropoda</taxon>
        <taxon>Hexapoda</taxon>
        <taxon>Insecta</taxon>
        <taxon>Pterygota</taxon>
        <taxon>Neoptera</taxon>
        <taxon>Endopterygota</taxon>
        <taxon>Coleoptera</taxon>
        <taxon>Polyphaga</taxon>
        <taxon>Cucujiformia</taxon>
        <taxon>Tenebrionidae</taxon>
        <taxon>Zophobas</taxon>
    </lineage>
</organism>
<accession>A0AA38HIP6</accession>
<dbReference type="GO" id="GO:0005524">
    <property type="term" value="F:ATP binding"/>
    <property type="evidence" value="ECO:0007669"/>
    <property type="project" value="UniProtKB-KW"/>
</dbReference>
<evidence type="ECO:0000256" key="6">
    <source>
        <dbReference type="ARBA" id="ARBA00022840"/>
    </source>
</evidence>
<dbReference type="InterPro" id="IPR040848">
    <property type="entry name" value="AAA_lid_7"/>
</dbReference>
<evidence type="ECO:0000256" key="5">
    <source>
        <dbReference type="ARBA" id="ARBA00022741"/>
    </source>
</evidence>
<dbReference type="PANTHER" id="PTHR48103:SF2">
    <property type="entry name" value="MIDASIN"/>
    <property type="match status" value="1"/>
</dbReference>
<evidence type="ECO:0000256" key="7">
    <source>
        <dbReference type="ARBA" id="ARBA00023186"/>
    </source>
</evidence>
<feature type="domain" description="AAA+ ATPase" evidence="9">
    <location>
        <begin position="27"/>
        <end position="291"/>
    </location>
</feature>
<dbReference type="FunFam" id="3.40.50.300:FF:000142">
    <property type="entry name" value="Midasin"/>
    <property type="match status" value="1"/>
</dbReference>
<name>A0AA38HIP6_9CUCU</name>
<comment type="subcellular location">
    <subcellularLocation>
        <location evidence="1">Nucleus</location>
        <location evidence="1">Nucleolus</location>
    </subcellularLocation>
    <subcellularLocation>
        <location evidence="2">Nucleus</location>
        <location evidence="2">Nucleoplasm</location>
    </subcellularLocation>
</comment>
<keyword evidence="8" id="KW-0539">Nucleus</keyword>
<reference evidence="10" key="1">
    <citation type="journal article" date="2023" name="G3 (Bethesda)">
        <title>Whole genome assemblies of Zophobas morio and Tenebrio molitor.</title>
        <authorList>
            <person name="Kaur S."/>
            <person name="Stinson S.A."/>
            <person name="diCenzo G.C."/>
        </authorList>
    </citation>
    <scope>NUCLEOTIDE SEQUENCE</scope>
    <source>
        <strain evidence="10">QUZm001</strain>
    </source>
</reference>
<keyword evidence="11" id="KW-1185">Reference proteome</keyword>
<dbReference type="CDD" id="cd00009">
    <property type="entry name" value="AAA"/>
    <property type="match status" value="1"/>
</dbReference>
<gene>
    <name evidence="10" type="ORF">Zmor_011973</name>
</gene>
<dbReference type="InterPro" id="IPR041190">
    <property type="entry name" value="Midasin_AAA_lid_5"/>
</dbReference>
<dbReference type="AlphaFoldDB" id="A0AA38HIP6"/>
<sequence length="763" mass="86379">MKSGLSVFTFTRLSSCYLESLLKCITRKEPVLLVGETGTGKTTLVQKLALLHGVKLTVINMSQQSDISDLLGGYKPVDVRKLACPLTEEFQDLFNQTFSQKTNTRFIQEVRRAYNKSNWKRLILLFQSAQAKVEEKIEVMSVLYFPLPAGGSVLYRTWNSKSYVRSYAKDGASSLGKVASNLGRFAKQRAQVENGVVFDFVEGALVEALRCGGWVLLDELNLASSAVLECLNGLLENDDGSLILTERGDTQPLNRHPAFRIFGCMNPATDVGKREIPPAIRGRMTEFYIEEPHHCDDLKMLIREYLSAVFSPPDHVVSDIAEFYRKAHQQASEFLCGGDHRKPHYSLRTLCRALDTTRHMTPHCGFVRALYEGMCVSFLTQLDTKSYATMQRHIAKHFAKKLKPGQLNAAYPRPGNNYELVEHFWLKLGPERVLSHEECKYILTASVRENLRRLSRVLIARQYPILLQGPTSSGKTSMVEYIAKRTGHKFVRINNHEHTDLQEYMGSYITDPTGRLVFQEGLLVQALRHGHWIVLDELNLAPTDVLEALNRLLDDNRELFLPETQEVLKAHPDFQLFATQNPPGIYGGRKVVAIVISLLTVSNGVVKLLSRAFRNRFVELHFDAIPEEELATILEKRCAIPPSYCAKIISVVTHLQKVRQGTRLFSGKHGFVTLRDLFRWCERECDSLQSLAINGSFVHSAKNEKLGSLTILRASYMLLAEKVRRAEEKSLVVELLQKHINVKLDAEVENFAAMFIYTYTPGL</sequence>
<dbReference type="Pfam" id="PF17867">
    <property type="entry name" value="AAA_lid_7"/>
    <property type="match status" value="1"/>
</dbReference>
<dbReference type="GO" id="GO:0005654">
    <property type="term" value="C:nucleoplasm"/>
    <property type="evidence" value="ECO:0007669"/>
    <property type="project" value="UniProtKB-SubCell"/>
</dbReference>
<dbReference type="Pfam" id="PF07728">
    <property type="entry name" value="AAA_5"/>
    <property type="match status" value="3"/>
</dbReference>
<feature type="domain" description="AAA+ ATPase" evidence="9">
    <location>
        <begin position="461"/>
        <end position="623"/>
    </location>
</feature>
<dbReference type="GO" id="GO:0030687">
    <property type="term" value="C:preribosome, large subunit precursor"/>
    <property type="evidence" value="ECO:0007669"/>
    <property type="project" value="TreeGrafter"/>
</dbReference>
<evidence type="ECO:0000256" key="1">
    <source>
        <dbReference type="ARBA" id="ARBA00004604"/>
    </source>
</evidence>
<evidence type="ECO:0000256" key="3">
    <source>
        <dbReference type="ARBA" id="ARBA00007188"/>
    </source>
</evidence>
<keyword evidence="5" id="KW-0547">Nucleotide-binding</keyword>
<dbReference type="PANTHER" id="PTHR48103">
    <property type="entry name" value="MIDASIN-RELATED"/>
    <property type="match status" value="1"/>
</dbReference>
<dbReference type="Gene3D" id="3.40.50.300">
    <property type="entry name" value="P-loop containing nucleotide triphosphate hydrolases"/>
    <property type="match status" value="3"/>
</dbReference>
<proteinExistence type="inferred from homology"/>
<protein>
    <recommendedName>
        <fullName evidence="4">Midasin</fullName>
    </recommendedName>
</protein>
<evidence type="ECO:0000259" key="9">
    <source>
        <dbReference type="SMART" id="SM00382"/>
    </source>
</evidence>
<dbReference type="InterPro" id="IPR011704">
    <property type="entry name" value="ATPase_dyneun-rel_AAA"/>
</dbReference>
<evidence type="ECO:0000313" key="11">
    <source>
        <dbReference type="Proteomes" id="UP001168821"/>
    </source>
</evidence>
<keyword evidence="6" id="KW-0067">ATP-binding</keyword>
<evidence type="ECO:0000313" key="10">
    <source>
        <dbReference type="EMBL" id="KAJ3616242.1"/>
    </source>
</evidence>
<dbReference type="SUPFAM" id="SSF52540">
    <property type="entry name" value="P-loop containing nucleoside triphosphate hydrolases"/>
    <property type="match status" value="2"/>
</dbReference>
<dbReference type="Proteomes" id="UP001168821">
    <property type="component" value="Unassembled WGS sequence"/>
</dbReference>
<dbReference type="PROSITE" id="PS00675">
    <property type="entry name" value="SIGMA54_INTERACT_1"/>
    <property type="match status" value="1"/>
</dbReference>
<comment type="similarity">
    <text evidence="3">Belongs to the midasin family.</text>
</comment>
<dbReference type="GO" id="GO:0000027">
    <property type="term" value="P:ribosomal large subunit assembly"/>
    <property type="evidence" value="ECO:0007669"/>
    <property type="project" value="TreeGrafter"/>
</dbReference>
<keyword evidence="7" id="KW-0143">Chaperone</keyword>
<dbReference type="InterPro" id="IPR027417">
    <property type="entry name" value="P-loop_NTPase"/>
</dbReference>
<dbReference type="GO" id="GO:0000055">
    <property type="term" value="P:ribosomal large subunit export from nucleus"/>
    <property type="evidence" value="ECO:0007669"/>
    <property type="project" value="TreeGrafter"/>
</dbReference>